<name>A0ABS5L2I9_9ACTN</name>
<keyword evidence="3" id="KW-1185">Reference proteome</keyword>
<comment type="caution">
    <text evidence="2">The sequence shown here is derived from an EMBL/GenBank/DDBJ whole genome shotgun (WGS) entry which is preliminary data.</text>
</comment>
<dbReference type="EMBL" id="JAAFYZ010000195">
    <property type="protein sequence ID" value="MBS2552546.1"/>
    <property type="molecule type" value="Genomic_DNA"/>
</dbReference>
<gene>
    <name evidence="2" type="ORF">KGQ19_37395</name>
</gene>
<proteinExistence type="predicted"/>
<sequence>MTSTDAAAVPTMGEACHSMLLRLAGRVPDELLTLSRGWLAAHEPENLAQAIVAYCVSQQQTLPAEDAALLRWILEAAGFDPVVVDQIETTDPAIDAQPTHVFAPASPEVIQRRGHEFGPCLDLTSGPDADLADLADLTDLTDDLDRAGIDAMAGLTGAVALWRAWRSPADGAPWPAPRRVFLLAVAAASEPWQAAATLQDRLAELGEPHPQVEAFTADEPLPGYQKAARAASALLWTRTRSEPVRLAPVYDEASDGTPTLATDRPRLAGPERAAVAASLAAGALVLSTTARLDDLLRPEHRGRVPMSFRTDGVWVWSDAIGYYVREHGVAPVAEFLDHLRSGPAPDPDAVAVFRATAALTRPLPEPQPEPEAEPEPVPEPVRNTEPEPEPEPEPGPQPHHPAANPAEEPAAAPPHEEPDPAATPIDAATREALSRFTPDELTRLEHLARETSTDGFHRLILRVSLSPGTVPEAALLERVPGLSSRDHVLHALREFRTTAPTD</sequence>
<evidence type="ECO:0000313" key="3">
    <source>
        <dbReference type="Proteomes" id="UP000730482"/>
    </source>
</evidence>
<feature type="region of interest" description="Disordered" evidence="1">
    <location>
        <begin position="361"/>
        <end position="423"/>
    </location>
</feature>
<feature type="compositionally biased region" description="Low complexity" evidence="1">
    <location>
        <begin position="400"/>
        <end position="410"/>
    </location>
</feature>
<dbReference type="Proteomes" id="UP000730482">
    <property type="component" value="Unassembled WGS sequence"/>
</dbReference>
<organism evidence="2 3">
    <name type="scientific">Catenulispora pinistramenti</name>
    <dbReference type="NCBI Taxonomy" id="2705254"/>
    <lineage>
        <taxon>Bacteria</taxon>
        <taxon>Bacillati</taxon>
        <taxon>Actinomycetota</taxon>
        <taxon>Actinomycetes</taxon>
        <taxon>Catenulisporales</taxon>
        <taxon>Catenulisporaceae</taxon>
        <taxon>Catenulispora</taxon>
    </lineage>
</organism>
<accession>A0ABS5L2I9</accession>
<dbReference type="RefSeq" id="WP_212018234.1">
    <property type="nucleotide sequence ID" value="NZ_JAAFYZ010000195.1"/>
</dbReference>
<evidence type="ECO:0000256" key="1">
    <source>
        <dbReference type="SAM" id="MobiDB-lite"/>
    </source>
</evidence>
<reference evidence="2 3" key="1">
    <citation type="submission" date="2020-02" db="EMBL/GenBank/DDBJ databases">
        <title>Acidophilic actinobacteria isolated from forest soil.</title>
        <authorList>
            <person name="Golinska P."/>
        </authorList>
    </citation>
    <scope>NUCLEOTIDE SEQUENCE [LARGE SCALE GENOMIC DNA]</scope>
    <source>
        <strain evidence="2 3">NL8</strain>
    </source>
</reference>
<evidence type="ECO:0000313" key="2">
    <source>
        <dbReference type="EMBL" id="MBS2552546.1"/>
    </source>
</evidence>
<protein>
    <submittedName>
        <fullName evidence="2">Uncharacterized protein</fullName>
    </submittedName>
</protein>